<keyword evidence="1" id="KW-1133">Transmembrane helix</keyword>
<name>A0A271VRL8_VIBMT</name>
<evidence type="ECO:0000313" key="3">
    <source>
        <dbReference type="Proteomes" id="UP000216173"/>
    </source>
</evidence>
<keyword evidence="1" id="KW-0812">Transmembrane</keyword>
<dbReference type="RefSeq" id="WP_055043553.1">
    <property type="nucleotide sequence ID" value="NZ_LBGR01000002.1"/>
</dbReference>
<accession>A0A271VRL8</accession>
<evidence type="ECO:0000313" key="2">
    <source>
        <dbReference type="EMBL" id="PAR20808.1"/>
    </source>
</evidence>
<dbReference type="EMBL" id="NMSH01000014">
    <property type="protein sequence ID" value="PAR20808.1"/>
    <property type="molecule type" value="Genomic_DNA"/>
</dbReference>
<dbReference type="AlphaFoldDB" id="A0A271VRL8"/>
<sequence length="86" mass="10462">MNPEDMYRWHKERSEQPFVFKLPFSINLAQPSFMSLIGLILVMPVLPIILLLQYTRWRRQKSESIAQMKLEWSRMKGYKVGRYYHN</sequence>
<comment type="caution">
    <text evidence="2">The sequence shown here is derived from an EMBL/GenBank/DDBJ whole genome shotgun (WGS) entry which is preliminary data.</text>
</comment>
<reference evidence="3" key="1">
    <citation type="submission" date="2017-07" db="EMBL/GenBank/DDBJ databases">
        <authorList>
            <person name="Boucher Y."/>
            <person name="Orata F.D."/>
        </authorList>
    </citation>
    <scope>NUCLEOTIDE SEQUENCE [LARGE SCALE GENOMIC DNA]</scope>
    <source>
        <strain evidence="3">OYP9E10</strain>
    </source>
</reference>
<keyword evidence="1" id="KW-0472">Membrane</keyword>
<feature type="transmembrane region" description="Helical" evidence="1">
    <location>
        <begin position="33"/>
        <end position="52"/>
    </location>
</feature>
<organism evidence="2 3">
    <name type="scientific">Vibrio metoecus</name>
    <dbReference type="NCBI Taxonomy" id="1481663"/>
    <lineage>
        <taxon>Bacteria</taxon>
        <taxon>Pseudomonadati</taxon>
        <taxon>Pseudomonadota</taxon>
        <taxon>Gammaproteobacteria</taxon>
        <taxon>Vibrionales</taxon>
        <taxon>Vibrionaceae</taxon>
        <taxon>Vibrio</taxon>
    </lineage>
</organism>
<protein>
    <submittedName>
        <fullName evidence="2">Uncharacterized protein</fullName>
    </submittedName>
</protein>
<proteinExistence type="predicted"/>
<evidence type="ECO:0000256" key="1">
    <source>
        <dbReference type="SAM" id="Phobius"/>
    </source>
</evidence>
<dbReference type="Proteomes" id="UP000216173">
    <property type="component" value="Unassembled WGS sequence"/>
</dbReference>
<gene>
    <name evidence="2" type="ORF">CGU03_10785</name>
</gene>